<evidence type="ECO:0000313" key="3">
    <source>
        <dbReference type="EMBL" id="OKL48988.1"/>
    </source>
</evidence>
<reference evidence="3 4" key="1">
    <citation type="submission" date="2016-11" db="EMBL/GenBank/DDBJ databases">
        <title>Actinomyces gypaetusis sp. nov. isolated from the vulture Gypaetus barbatus in Qinghai Tibet Plateau China.</title>
        <authorList>
            <person name="Meng X."/>
        </authorList>
    </citation>
    <scope>NUCLEOTIDE SEQUENCE [LARGE SCALE GENOMIC DNA]</scope>
    <source>
        <strain evidence="3 4">VUL4_2</strain>
    </source>
</reference>
<protein>
    <recommendedName>
        <fullName evidence="2">Endonuclease/exonuclease/phosphatase domain-containing protein</fullName>
    </recommendedName>
</protein>
<dbReference type="STRING" id="1921764.BSR28_03460"/>
<dbReference type="RefSeq" id="WP_073708976.1">
    <property type="nucleotide sequence ID" value="NZ_MQSV01000002.1"/>
</dbReference>
<keyword evidence="1" id="KW-1133">Transmembrane helix</keyword>
<dbReference type="OrthoDB" id="2340043at2"/>
<feature type="transmembrane region" description="Helical" evidence="1">
    <location>
        <begin position="7"/>
        <end position="26"/>
    </location>
</feature>
<dbReference type="GO" id="GO:0003824">
    <property type="term" value="F:catalytic activity"/>
    <property type="evidence" value="ECO:0007669"/>
    <property type="project" value="InterPro"/>
</dbReference>
<dbReference type="Proteomes" id="UP000186785">
    <property type="component" value="Unassembled WGS sequence"/>
</dbReference>
<keyword evidence="4" id="KW-1185">Reference proteome</keyword>
<dbReference type="SUPFAM" id="SSF56219">
    <property type="entry name" value="DNase I-like"/>
    <property type="match status" value="1"/>
</dbReference>
<comment type="caution">
    <text evidence="3">The sequence shown here is derived from an EMBL/GenBank/DDBJ whole genome shotgun (WGS) entry which is preliminary data.</text>
</comment>
<keyword evidence="1" id="KW-0812">Transmembrane</keyword>
<organism evidence="3 4">
    <name type="scientific">Boudabousia liubingyangii</name>
    <dbReference type="NCBI Taxonomy" id="1921764"/>
    <lineage>
        <taxon>Bacteria</taxon>
        <taxon>Bacillati</taxon>
        <taxon>Actinomycetota</taxon>
        <taxon>Actinomycetes</taxon>
        <taxon>Actinomycetales</taxon>
        <taxon>Actinomycetaceae</taxon>
        <taxon>Boudabousia</taxon>
    </lineage>
</organism>
<evidence type="ECO:0000313" key="4">
    <source>
        <dbReference type="Proteomes" id="UP000186785"/>
    </source>
</evidence>
<accession>A0A1Q5PN53</accession>
<sequence>MNSNKILKAFTALAFAGVLVSFYTYYTTQSLVAFPYIVGVLAPFGTVLLAVVLLLSLVARKPKWALINLVMMALMLGNYLVLPYYQARTANSRAGASSAQHGELAVVSINVEFGAGHPDQIAKQVKDHRADVLVVTEATQAHAQQLLPLIEAELPFHTELPRSDSGYETTIYARYPLLDTGLLNQYWGPYSGSFQIPFATLEHPQGKVRVMGVHVLPPMRARTVSLWQRDLMQIGQWAEKSPEVPALAAGDYNAAYVHRPYRQMLGSGHDALDQEGIWPRYTWPHKFPFTRIDHINLWGAQASEAGTFEVEGTDHLGVWAKIRF</sequence>
<dbReference type="Pfam" id="PF03372">
    <property type="entry name" value="Exo_endo_phos"/>
    <property type="match status" value="1"/>
</dbReference>
<proteinExistence type="predicted"/>
<dbReference type="InterPro" id="IPR036691">
    <property type="entry name" value="Endo/exonu/phosph_ase_sf"/>
</dbReference>
<dbReference type="Gene3D" id="3.60.10.10">
    <property type="entry name" value="Endonuclease/exonuclease/phosphatase"/>
    <property type="match status" value="1"/>
</dbReference>
<evidence type="ECO:0000256" key="1">
    <source>
        <dbReference type="SAM" id="Phobius"/>
    </source>
</evidence>
<gene>
    <name evidence="3" type="ORF">BSR29_03890</name>
</gene>
<dbReference type="InterPro" id="IPR005135">
    <property type="entry name" value="Endo/exonuclease/phosphatase"/>
</dbReference>
<keyword evidence="1" id="KW-0472">Membrane</keyword>
<evidence type="ECO:0000259" key="2">
    <source>
        <dbReference type="Pfam" id="PF03372"/>
    </source>
</evidence>
<feature type="domain" description="Endonuclease/exonuclease/phosphatase" evidence="2">
    <location>
        <begin position="108"/>
        <end position="295"/>
    </location>
</feature>
<dbReference type="EMBL" id="MQSV01000002">
    <property type="protein sequence ID" value="OKL48988.1"/>
    <property type="molecule type" value="Genomic_DNA"/>
</dbReference>
<feature type="transmembrane region" description="Helical" evidence="1">
    <location>
        <begin position="32"/>
        <end position="58"/>
    </location>
</feature>
<feature type="transmembrane region" description="Helical" evidence="1">
    <location>
        <begin position="65"/>
        <end position="85"/>
    </location>
</feature>
<name>A0A1Q5PN53_9ACTO</name>
<dbReference type="AlphaFoldDB" id="A0A1Q5PN53"/>